<accession>A0A8S5QGZ4</accession>
<proteinExistence type="predicted"/>
<reference evidence="1" key="1">
    <citation type="journal article" date="2021" name="Proc. Natl. Acad. Sci. U.S.A.">
        <title>A Catalog of Tens of Thousands of Viruses from Human Metagenomes Reveals Hidden Associations with Chronic Diseases.</title>
        <authorList>
            <person name="Tisza M.J."/>
            <person name="Buck C.B."/>
        </authorList>
    </citation>
    <scope>NUCLEOTIDE SEQUENCE</scope>
    <source>
        <strain evidence="1">CtoOf8</strain>
    </source>
</reference>
<protein>
    <submittedName>
        <fullName evidence="1">PGDYG protein</fullName>
    </submittedName>
</protein>
<name>A0A8S5QGZ4_9CAUD</name>
<sequence length="113" mass="12947">MRYCQKPIEVEAFQLTEDVDIIAPKWFADAVQEEKVVIDRILHDGAACVYGCSIKNRRYTAKARLDDFLILEPTGDISVCEQELFCALYQNTDGKEVRTLSRNKKCSKRLRSG</sequence>
<organism evidence="1">
    <name type="scientific">Siphoviridae sp. ctoOf8</name>
    <dbReference type="NCBI Taxonomy" id="2825668"/>
    <lineage>
        <taxon>Viruses</taxon>
        <taxon>Duplodnaviria</taxon>
        <taxon>Heunggongvirae</taxon>
        <taxon>Uroviricota</taxon>
        <taxon>Caudoviricetes</taxon>
    </lineage>
</organism>
<evidence type="ECO:0000313" key="1">
    <source>
        <dbReference type="EMBL" id="DAE17812.1"/>
    </source>
</evidence>
<dbReference type="EMBL" id="BK015646">
    <property type="protein sequence ID" value="DAE17812.1"/>
    <property type="molecule type" value="Genomic_DNA"/>
</dbReference>